<feature type="compositionally biased region" description="Pro residues" evidence="9">
    <location>
        <begin position="1"/>
        <end position="10"/>
    </location>
</feature>
<dbReference type="PROSITE" id="PS01351">
    <property type="entry name" value="MAPK"/>
    <property type="match status" value="1"/>
</dbReference>
<dbReference type="SUPFAM" id="SSF56112">
    <property type="entry name" value="Protein kinase-like (PK-like)"/>
    <property type="match status" value="1"/>
</dbReference>
<dbReference type="PROSITE" id="PS00108">
    <property type="entry name" value="PROTEIN_KINASE_ST"/>
    <property type="match status" value="1"/>
</dbReference>
<gene>
    <name evidence="11" type="ORF">GAYE_SCF03G2260</name>
</gene>
<dbReference type="PANTHER" id="PTHR24055">
    <property type="entry name" value="MITOGEN-ACTIVATED PROTEIN KINASE"/>
    <property type="match status" value="1"/>
</dbReference>
<keyword evidence="5 6" id="KW-0067">ATP-binding</keyword>
<dbReference type="SMART" id="SM00220">
    <property type="entry name" value="S_TKc"/>
    <property type="match status" value="1"/>
</dbReference>
<feature type="domain" description="Protein kinase" evidence="10">
    <location>
        <begin position="73"/>
        <end position="363"/>
    </location>
</feature>
<dbReference type="FunFam" id="3.30.200.20:FF:000046">
    <property type="entry name" value="Mitogen-activated protein kinase"/>
    <property type="match status" value="1"/>
</dbReference>
<evidence type="ECO:0000256" key="6">
    <source>
        <dbReference type="PROSITE-ProRule" id="PRU10141"/>
    </source>
</evidence>
<dbReference type="Pfam" id="PF00069">
    <property type="entry name" value="Pkinase"/>
    <property type="match status" value="1"/>
</dbReference>
<keyword evidence="1 7" id="KW-0723">Serine/threonine-protein kinase</keyword>
<evidence type="ECO:0000256" key="4">
    <source>
        <dbReference type="ARBA" id="ARBA00022777"/>
    </source>
</evidence>
<dbReference type="GO" id="GO:0004707">
    <property type="term" value="F:MAP kinase activity"/>
    <property type="evidence" value="ECO:0007669"/>
    <property type="project" value="UniProtKB-EC"/>
</dbReference>
<dbReference type="Proteomes" id="UP001300502">
    <property type="component" value="Unassembled WGS sequence"/>
</dbReference>
<comment type="activity regulation">
    <text evidence="8">Activated by threonine and tyrosine phosphorylation.</text>
</comment>
<evidence type="ECO:0000256" key="8">
    <source>
        <dbReference type="RuleBase" id="RU361165"/>
    </source>
</evidence>
<name>A0AAV9IAD7_9RHOD</name>
<proteinExistence type="inferred from homology"/>
<comment type="similarity">
    <text evidence="8">Belongs to the protein kinase superfamily. Ser/Thr protein kinase family. MAP kinase subfamily.</text>
</comment>
<dbReference type="InterPro" id="IPR017441">
    <property type="entry name" value="Protein_kinase_ATP_BS"/>
</dbReference>
<dbReference type="InterPro" id="IPR008271">
    <property type="entry name" value="Ser/Thr_kinase_AS"/>
</dbReference>
<dbReference type="PROSITE" id="PS00107">
    <property type="entry name" value="PROTEIN_KINASE_ATP"/>
    <property type="match status" value="1"/>
</dbReference>
<dbReference type="PROSITE" id="PS50011">
    <property type="entry name" value="PROTEIN_KINASE_DOM"/>
    <property type="match status" value="1"/>
</dbReference>
<organism evidence="11 12">
    <name type="scientific">Galdieria yellowstonensis</name>
    <dbReference type="NCBI Taxonomy" id="3028027"/>
    <lineage>
        <taxon>Eukaryota</taxon>
        <taxon>Rhodophyta</taxon>
        <taxon>Bangiophyceae</taxon>
        <taxon>Galdieriales</taxon>
        <taxon>Galdieriaceae</taxon>
        <taxon>Galdieria</taxon>
    </lineage>
</organism>
<sequence>MERAQPPSPLPFNLTQNKQPAQKSTYKQQKEDKQITEQQAPLTNVRGDFVRGSFDTVRSYLVCGSRFDCPERFKLLRPIGHGAYGIVCSAKDQVSGELVAIKKITKCFDHTTDARRILREVKLLRHFNHENIISLKQILRPPSYDMFEDVYLVTELMETDLHQIIVSKQSLTEEHFQYFIYQILRALKYVHSADVLHRDLKPSNVLVNGNCDIKICDFGLARSASFNEQGGEFMTQYVATRWYRAPEIMLSFRHYDKSVDIWSVGCIFAELLGRRPLFPGKDYMHQLRLIVDIIGTPSDQDVEYIESEKALRFIRSLPKKSPIPWRKLYPEASHLALDLLGRMLQFDPRKRCSVEEALSHPYLSSLHDPTDEPLCQNKFSFEFDSPQVTKEQLKSMMWEEILRQEKT</sequence>
<dbReference type="GO" id="GO:0005524">
    <property type="term" value="F:ATP binding"/>
    <property type="evidence" value="ECO:0007669"/>
    <property type="project" value="UniProtKB-UniRule"/>
</dbReference>
<keyword evidence="3 6" id="KW-0547">Nucleotide-binding</keyword>
<evidence type="ECO:0000256" key="9">
    <source>
        <dbReference type="SAM" id="MobiDB-lite"/>
    </source>
</evidence>
<dbReference type="InterPro" id="IPR050117">
    <property type="entry name" value="MAPK"/>
</dbReference>
<keyword evidence="4 8" id="KW-0418">Kinase</keyword>
<evidence type="ECO:0000256" key="2">
    <source>
        <dbReference type="ARBA" id="ARBA00022679"/>
    </source>
</evidence>
<dbReference type="EC" id="2.7.11.24" evidence="8"/>
<keyword evidence="12" id="KW-1185">Reference proteome</keyword>
<evidence type="ECO:0000259" key="10">
    <source>
        <dbReference type="PROSITE" id="PS50011"/>
    </source>
</evidence>
<feature type="binding site" evidence="6">
    <location>
        <position position="103"/>
    </location>
    <ligand>
        <name>ATP</name>
        <dbReference type="ChEBI" id="CHEBI:30616"/>
    </ligand>
</feature>
<protein>
    <recommendedName>
        <fullName evidence="8">Mitogen-activated protein kinase</fullName>
        <ecNumber evidence="8">2.7.11.24</ecNumber>
    </recommendedName>
</protein>
<dbReference type="CDD" id="cd07834">
    <property type="entry name" value="STKc_MAPK"/>
    <property type="match status" value="1"/>
</dbReference>
<feature type="compositionally biased region" description="Polar residues" evidence="9">
    <location>
        <begin position="13"/>
        <end position="27"/>
    </location>
</feature>
<dbReference type="InterPro" id="IPR003527">
    <property type="entry name" value="MAP_kinase_CS"/>
</dbReference>
<keyword evidence="2 8" id="KW-0808">Transferase</keyword>
<evidence type="ECO:0000256" key="3">
    <source>
        <dbReference type="ARBA" id="ARBA00022741"/>
    </source>
</evidence>
<dbReference type="FunFam" id="1.10.510.10:FF:000013">
    <property type="entry name" value="Mitogen-activated protein kinase"/>
    <property type="match status" value="1"/>
</dbReference>
<reference evidence="11 12" key="1">
    <citation type="submission" date="2022-07" db="EMBL/GenBank/DDBJ databases">
        <title>Genome-wide signatures of adaptation to extreme environments.</title>
        <authorList>
            <person name="Cho C.H."/>
            <person name="Yoon H.S."/>
        </authorList>
    </citation>
    <scope>NUCLEOTIDE SEQUENCE [LARGE SCALE GENOMIC DNA]</scope>
    <source>
        <strain evidence="11 12">108.79 E11</strain>
    </source>
</reference>
<evidence type="ECO:0000313" key="12">
    <source>
        <dbReference type="Proteomes" id="UP001300502"/>
    </source>
</evidence>
<dbReference type="AlphaFoldDB" id="A0AAV9IAD7"/>
<dbReference type="InterPro" id="IPR011009">
    <property type="entry name" value="Kinase-like_dom_sf"/>
</dbReference>
<comment type="catalytic activity">
    <reaction evidence="8">
        <text>L-threonyl-[protein] + ATP = O-phospho-L-threonyl-[protein] + ADP + H(+)</text>
        <dbReference type="Rhea" id="RHEA:46608"/>
        <dbReference type="Rhea" id="RHEA-COMP:11060"/>
        <dbReference type="Rhea" id="RHEA-COMP:11605"/>
        <dbReference type="ChEBI" id="CHEBI:15378"/>
        <dbReference type="ChEBI" id="CHEBI:30013"/>
        <dbReference type="ChEBI" id="CHEBI:30616"/>
        <dbReference type="ChEBI" id="CHEBI:61977"/>
        <dbReference type="ChEBI" id="CHEBI:456216"/>
        <dbReference type="EC" id="2.7.11.24"/>
    </reaction>
</comment>
<evidence type="ECO:0000313" key="11">
    <source>
        <dbReference type="EMBL" id="KAK4524360.1"/>
    </source>
</evidence>
<dbReference type="Gene3D" id="3.30.200.20">
    <property type="entry name" value="Phosphorylase Kinase, domain 1"/>
    <property type="match status" value="1"/>
</dbReference>
<evidence type="ECO:0000256" key="7">
    <source>
        <dbReference type="RuleBase" id="RU000304"/>
    </source>
</evidence>
<keyword evidence="8" id="KW-0460">Magnesium</keyword>
<evidence type="ECO:0000256" key="5">
    <source>
        <dbReference type="ARBA" id="ARBA00022840"/>
    </source>
</evidence>
<dbReference type="Gene3D" id="1.10.510.10">
    <property type="entry name" value="Transferase(Phosphotransferase) domain 1"/>
    <property type="match status" value="1"/>
</dbReference>
<feature type="region of interest" description="Disordered" evidence="9">
    <location>
        <begin position="1"/>
        <end position="39"/>
    </location>
</feature>
<comment type="caution">
    <text evidence="11">The sequence shown here is derived from an EMBL/GenBank/DDBJ whole genome shotgun (WGS) entry which is preliminary data.</text>
</comment>
<evidence type="ECO:0000256" key="1">
    <source>
        <dbReference type="ARBA" id="ARBA00022527"/>
    </source>
</evidence>
<dbReference type="EMBL" id="JANCYU010000023">
    <property type="protein sequence ID" value="KAK4524360.1"/>
    <property type="molecule type" value="Genomic_DNA"/>
</dbReference>
<accession>A0AAV9IAD7</accession>
<dbReference type="InterPro" id="IPR000719">
    <property type="entry name" value="Prot_kinase_dom"/>
</dbReference>
<comment type="cofactor">
    <cofactor evidence="8">
        <name>Mg(2+)</name>
        <dbReference type="ChEBI" id="CHEBI:18420"/>
    </cofactor>
</comment>